<evidence type="ECO:0000256" key="9">
    <source>
        <dbReference type="ARBA" id="ARBA00051875"/>
    </source>
</evidence>
<comment type="subunit">
    <text evidence="3">Homodimer.</text>
</comment>
<accession>A0A6J7UJH0</accession>
<dbReference type="GO" id="GO:0017111">
    <property type="term" value="F:ribonucleoside triphosphate phosphatase activity"/>
    <property type="evidence" value="ECO:0007669"/>
    <property type="project" value="InterPro"/>
</dbReference>
<sequence>MTLQLVCASANPGKVAEIEQLMPQGVSLLPRPTTVPDVVEDADTLVGNARLKAQAIVNATGCPALADDTGLFVDVLEGMPGVRTARYAGEDATDADNKRKLLAALENSTQRSCHFKTAVVVLWPNGDEIVVEGVCEGTIATRETGTSGFGFDAVFIPADGDGRTFAEMNAVEKNAMSHRGRAFVELAKVLTNHVGQ</sequence>
<dbReference type="AlphaFoldDB" id="A0A6J7UJH0"/>
<organism evidence="17">
    <name type="scientific">freshwater metagenome</name>
    <dbReference type="NCBI Taxonomy" id="449393"/>
    <lineage>
        <taxon>unclassified sequences</taxon>
        <taxon>metagenomes</taxon>
        <taxon>ecological metagenomes</taxon>
    </lineage>
</organism>
<dbReference type="EMBL" id="CAFBQU010000036">
    <property type="protein sequence ID" value="CAB5066664.1"/>
    <property type="molecule type" value="Genomic_DNA"/>
</dbReference>
<evidence type="ECO:0000256" key="1">
    <source>
        <dbReference type="ARBA" id="ARBA00001946"/>
    </source>
</evidence>
<evidence type="ECO:0000256" key="15">
    <source>
        <dbReference type="ARBA" id="ARBA00083186"/>
    </source>
</evidence>
<comment type="catalytic activity">
    <reaction evidence="10">
        <text>XTP + H2O = XMP + diphosphate + H(+)</text>
        <dbReference type="Rhea" id="RHEA:28610"/>
        <dbReference type="ChEBI" id="CHEBI:15377"/>
        <dbReference type="ChEBI" id="CHEBI:15378"/>
        <dbReference type="ChEBI" id="CHEBI:33019"/>
        <dbReference type="ChEBI" id="CHEBI:57464"/>
        <dbReference type="ChEBI" id="CHEBI:61314"/>
        <dbReference type="EC" id="3.6.1.66"/>
    </reaction>
</comment>
<dbReference type="CDD" id="cd00515">
    <property type="entry name" value="HAM1"/>
    <property type="match status" value="1"/>
</dbReference>
<comment type="similarity">
    <text evidence="2">Belongs to the HAM1 NTPase family.</text>
</comment>
<dbReference type="NCBIfam" id="TIGR00042">
    <property type="entry name" value="RdgB/HAM1 family non-canonical purine NTP pyrophosphatase"/>
    <property type="match status" value="1"/>
</dbReference>
<dbReference type="GO" id="GO:0035870">
    <property type="term" value="F:dITP diphosphatase activity"/>
    <property type="evidence" value="ECO:0007669"/>
    <property type="project" value="UniProtKB-ARBA"/>
</dbReference>
<dbReference type="InterPro" id="IPR029001">
    <property type="entry name" value="ITPase-like_fam"/>
</dbReference>
<dbReference type="GO" id="GO:0009117">
    <property type="term" value="P:nucleotide metabolic process"/>
    <property type="evidence" value="ECO:0007669"/>
    <property type="project" value="UniProtKB-KW"/>
</dbReference>
<evidence type="ECO:0000256" key="7">
    <source>
        <dbReference type="ARBA" id="ARBA00022842"/>
    </source>
</evidence>
<dbReference type="EC" id="3.6.1.66" evidence="11"/>
<name>A0A6J7UJH0_9ZZZZ</name>
<dbReference type="PANTHER" id="PTHR11067">
    <property type="entry name" value="INOSINE TRIPHOSPHATE PYROPHOSPHATASE/HAM1 PROTEIN"/>
    <property type="match status" value="1"/>
</dbReference>
<comment type="catalytic activity">
    <reaction evidence="9">
        <text>dITP + H2O = dIMP + diphosphate + H(+)</text>
        <dbReference type="Rhea" id="RHEA:28342"/>
        <dbReference type="ChEBI" id="CHEBI:15377"/>
        <dbReference type="ChEBI" id="CHEBI:15378"/>
        <dbReference type="ChEBI" id="CHEBI:33019"/>
        <dbReference type="ChEBI" id="CHEBI:61194"/>
        <dbReference type="ChEBI" id="CHEBI:61382"/>
        <dbReference type="EC" id="3.6.1.66"/>
    </reaction>
</comment>
<keyword evidence="8" id="KW-0546">Nucleotide metabolism</keyword>
<dbReference type="SUPFAM" id="SSF52972">
    <property type="entry name" value="ITPase-like"/>
    <property type="match status" value="1"/>
</dbReference>
<evidence type="ECO:0000256" key="4">
    <source>
        <dbReference type="ARBA" id="ARBA00022723"/>
    </source>
</evidence>
<evidence type="ECO:0000256" key="5">
    <source>
        <dbReference type="ARBA" id="ARBA00022741"/>
    </source>
</evidence>
<evidence type="ECO:0000256" key="10">
    <source>
        <dbReference type="ARBA" id="ARBA00052017"/>
    </source>
</evidence>
<dbReference type="GO" id="GO:0036220">
    <property type="term" value="F:ITP diphosphatase activity"/>
    <property type="evidence" value="ECO:0007669"/>
    <property type="project" value="UniProtKB-EC"/>
</dbReference>
<dbReference type="InterPro" id="IPR002637">
    <property type="entry name" value="RdgB/HAM1"/>
</dbReference>
<keyword evidence="6" id="KW-0378">Hydrolase</keyword>
<reference evidence="17" key="1">
    <citation type="submission" date="2020-05" db="EMBL/GenBank/DDBJ databases">
        <authorList>
            <person name="Chiriac C."/>
            <person name="Salcher M."/>
            <person name="Ghai R."/>
            <person name="Kavagutti S V."/>
        </authorList>
    </citation>
    <scope>NUCLEOTIDE SEQUENCE</scope>
</reference>
<dbReference type="GO" id="GO:0046872">
    <property type="term" value="F:metal ion binding"/>
    <property type="evidence" value="ECO:0007669"/>
    <property type="project" value="UniProtKB-KW"/>
</dbReference>
<evidence type="ECO:0000256" key="8">
    <source>
        <dbReference type="ARBA" id="ARBA00023080"/>
    </source>
</evidence>
<dbReference type="GO" id="GO:0036222">
    <property type="term" value="F:XTP diphosphatase activity"/>
    <property type="evidence" value="ECO:0007669"/>
    <property type="project" value="UniProtKB-ARBA"/>
</dbReference>
<evidence type="ECO:0000256" key="14">
    <source>
        <dbReference type="ARBA" id="ARBA00078805"/>
    </source>
</evidence>
<evidence type="ECO:0000256" key="12">
    <source>
        <dbReference type="ARBA" id="ARBA00071289"/>
    </source>
</evidence>
<evidence type="ECO:0000256" key="13">
    <source>
        <dbReference type="ARBA" id="ARBA00075987"/>
    </source>
</evidence>
<dbReference type="GO" id="GO:0005829">
    <property type="term" value="C:cytosol"/>
    <property type="evidence" value="ECO:0007669"/>
    <property type="project" value="TreeGrafter"/>
</dbReference>
<evidence type="ECO:0000256" key="6">
    <source>
        <dbReference type="ARBA" id="ARBA00022801"/>
    </source>
</evidence>
<evidence type="ECO:0000256" key="3">
    <source>
        <dbReference type="ARBA" id="ARBA00011738"/>
    </source>
</evidence>
<evidence type="ECO:0000313" key="17">
    <source>
        <dbReference type="EMBL" id="CAB5066664.1"/>
    </source>
</evidence>
<dbReference type="HAMAP" id="MF_01405">
    <property type="entry name" value="Non_canon_purine_NTPase"/>
    <property type="match status" value="1"/>
</dbReference>
<protein>
    <recommendedName>
        <fullName evidence="12">dITP/XTP pyrophosphatase</fullName>
        <ecNumber evidence="11">3.6.1.66</ecNumber>
    </recommendedName>
    <alternativeName>
        <fullName evidence="13">Non-canonical purine NTP pyrophosphatase</fullName>
    </alternativeName>
    <alternativeName>
        <fullName evidence="14">Non-standard purine NTP pyrophosphatase</fullName>
    </alternativeName>
    <alternativeName>
        <fullName evidence="16">Nucleoside-triphosphate diphosphatase</fullName>
    </alternativeName>
    <alternativeName>
        <fullName evidence="15">Nucleoside-triphosphate pyrophosphatase</fullName>
    </alternativeName>
</protein>
<evidence type="ECO:0000256" key="11">
    <source>
        <dbReference type="ARBA" id="ARBA00066468"/>
    </source>
</evidence>
<dbReference type="InterPro" id="IPR020922">
    <property type="entry name" value="dITP/XTP_pyrophosphatase"/>
</dbReference>
<comment type="cofactor">
    <cofactor evidence="1">
        <name>Mg(2+)</name>
        <dbReference type="ChEBI" id="CHEBI:18420"/>
    </cofactor>
</comment>
<proteinExistence type="inferred from homology"/>
<dbReference type="Pfam" id="PF01725">
    <property type="entry name" value="Ham1p_like"/>
    <property type="match status" value="1"/>
</dbReference>
<dbReference type="GO" id="GO:0000166">
    <property type="term" value="F:nucleotide binding"/>
    <property type="evidence" value="ECO:0007669"/>
    <property type="project" value="UniProtKB-KW"/>
</dbReference>
<keyword evidence="4" id="KW-0479">Metal-binding</keyword>
<dbReference type="PANTHER" id="PTHR11067:SF9">
    <property type="entry name" value="INOSINE TRIPHOSPHATE PYROPHOSPHATASE"/>
    <property type="match status" value="1"/>
</dbReference>
<dbReference type="Gene3D" id="3.90.950.10">
    <property type="match status" value="1"/>
</dbReference>
<keyword evidence="7" id="KW-0460">Magnesium</keyword>
<keyword evidence="5" id="KW-0547">Nucleotide-binding</keyword>
<evidence type="ECO:0000256" key="16">
    <source>
        <dbReference type="ARBA" id="ARBA00083635"/>
    </source>
</evidence>
<evidence type="ECO:0000256" key="2">
    <source>
        <dbReference type="ARBA" id="ARBA00008023"/>
    </source>
</evidence>
<dbReference type="GO" id="GO:0009146">
    <property type="term" value="P:purine nucleoside triphosphate catabolic process"/>
    <property type="evidence" value="ECO:0007669"/>
    <property type="project" value="UniProtKB-ARBA"/>
</dbReference>
<dbReference type="FunFam" id="3.90.950.10:FF:000001">
    <property type="entry name" value="dITP/XTP pyrophosphatase"/>
    <property type="match status" value="1"/>
</dbReference>
<gene>
    <name evidence="17" type="ORF">UFOPK4347_01249</name>
</gene>